<evidence type="ECO:0008006" key="9">
    <source>
        <dbReference type="Google" id="ProtNLM"/>
    </source>
</evidence>
<evidence type="ECO:0000256" key="1">
    <source>
        <dbReference type="ARBA" id="ARBA00004651"/>
    </source>
</evidence>
<dbReference type="InterPro" id="IPR020948">
    <property type="entry name" value="P_starv_induced_PsiE-like"/>
</dbReference>
<evidence type="ECO:0000256" key="3">
    <source>
        <dbReference type="ARBA" id="ARBA00022692"/>
    </source>
</evidence>
<evidence type="ECO:0000313" key="7">
    <source>
        <dbReference type="EMBL" id="TAJ44087.1"/>
    </source>
</evidence>
<keyword evidence="3 6" id="KW-0812">Transmembrane</keyword>
<dbReference type="GO" id="GO:0005886">
    <property type="term" value="C:plasma membrane"/>
    <property type="evidence" value="ECO:0007669"/>
    <property type="project" value="UniProtKB-SubCell"/>
</dbReference>
<evidence type="ECO:0000256" key="5">
    <source>
        <dbReference type="ARBA" id="ARBA00023136"/>
    </source>
</evidence>
<dbReference type="AlphaFoldDB" id="A0A483CMH1"/>
<dbReference type="RefSeq" id="WP_130647155.1">
    <property type="nucleotide sequence ID" value="NZ_PGCL01000003.1"/>
</dbReference>
<feature type="transmembrane region" description="Helical" evidence="6">
    <location>
        <begin position="81"/>
        <end position="99"/>
    </location>
</feature>
<dbReference type="OrthoDB" id="118021at2157"/>
<gene>
    <name evidence="7" type="ORF">CUJ86_08630</name>
</gene>
<reference evidence="7 8" key="1">
    <citation type="submission" date="2017-11" db="EMBL/GenBank/DDBJ databases">
        <title>Isolation and Characterization of Methanofollis Species from Methane Seep Offshore SW Taiwan.</title>
        <authorList>
            <person name="Teng N.-H."/>
            <person name="Lai M.-C."/>
            <person name="Chen S.-C."/>
        </authorList>
    </citation>
    <scope>NUCLEOTIDE SEQUENCE [LARGE SCALE GENOMIC DNA]</scope>
    <source>
        <strain evidence="7 8">FWC-SCC2</strain>
    </source>
</reference>
<comment type="caution">
    <text evidence="7">The sequence shown here is derived from an EMBL/GenBank/DDBJ whole genome shotgun (WGS) entry which is preliminary data.</text>
</comment>
<feature type="transmembrane region" description="Helical" evidence="6">
    <location>
        <begin position="12"/>
        <end position="40"/>
    </location>
</feature>
<evidence type="ECO:0000256" key="6">
    <source>
        <dbReference type="SAM" id="Phobius"/>
    </source>
</evidence>
<evidence type="ECO:0000256" key="4">
    <source>
        <dbReference type="ARBA" id="ARBA00022989"/>
    </source>
</evidence>
<sequence>MLELLDTYEKWIYRILIALLAVVIAFAVIELVLLVIYGIIDDRMFRLENHEILGVFGAFLLILIGVELLETIRAYVEHHEVRVEVILLVAIIAIARKIILFDSTDVSDLPLIGLALLLTSLVGGYYIILKAKRLKNEDSAV</sequence>
<evidence type="ECO:0000256" key="2">
    <source>
        <dbReference type="ARBA" id="ARBA00022475"/>
    </source>
</evidence>
<feature type="transmembrane region" description="Helical" evidence="6">
    <location>
        <begin position="111"/>
        <end position="129"/>
    </location>
</feature>
<keyword evidence="2" id="KW-1003">Cell membrane</keyword>
<evidence type="ECO:0000313" key="8">
    <source>
        <dbReference type="Proteomes" id="UP000292580"/>
    </source>
</evidence>
<keyword evidence="5 6" id="KW-0472">Membrane</keyword>
<proteinExistence type="predicted"/>
<feature type="transmembrane region" description="Helical" evidence="6">
    <location>
        <begin position="52"/>
        <end position="69"/>
    </location>
</feature>
<comment type="subcellular location">
    <subcellularLocation>
        <location evidence="1">Cell membrane</location>
        <topology evidence="1">Multi-pass membrane protein</topology>
    </subcellularLocation>
</comment>
<dbReference type="Pfam" id="PF06146">
    <property type="entry name" value="PsiE"/>
    <property type="match status" value="1"/>
</dbReference>
<accession>A0A483CMH1</accession>
<protein>
    <recommendedName>
        <fullName evidence="9">Phosphate-starvation-inducible E-like protein</fullName>
    </recommendedName>
</protein>
<keyword evidence="8" id="KW-1185">Reference proteome</keyword>
<organism evidence="7 8">
    <name type="scientific">Methanofollis fontis</name>
    <dbReference type="NCBI Taxonomy" id="2052832"/>
    <lineage>
        <taxon>Archaea</taxon>
        <taxon>Methanobacteriati</taxon>
        <taxon>Methanobacteriota</taxon>
        <taxon>Stenosarchaea group</taxon>
        <taxon>Methanomicrobia</taxon>
        <taxon>Methanomicrobiales</taxon>
        <taxon>Methanomicrobiaceae</taxon>
        <taxon>Methanofollis</taxon>
    </lineage>
</organism>
<keyword evidence="4 6" id="KW-1133">Transmembrane helix</keyword>
<dbReference type="EMBL" id="PGCL01000003">
    <property type="protein sequence ID" value="TAJ44087.1"/>
    <property type="molecule type" value="Genomic_DNA"/>
</dbReference>
<dbReference type="Proteomes" id="UP000292580">
    <property type="component" value="Unassembled WGS sequence"/>
</dbReference>
<name>A0A483CMH1_9EURY</name>